<protein>
    <submittedName>
        <fullName evidence="2">Phosphohydrolase</fullName>
    </submittedName>
</protein>
<organism evidence="2 3">
    <name type="scientific">Candidatus Beckwithbacteria bacterium CG10_big_fil_rev_8_21_14_0_10_34_10</name>
    <dbReference type="NCBI Taxonomy" id="1974495"/>
    <lineage>
        <taxon>Bacteria</taxon>
        <taxon>Candidatus Beckwithiibacteriota</taxon>
    </lineage>
</organism>
<evidence type="ECO:0000259" key="1">
    <source>
        <dbReference type="SMART" id="SM00471"/>
    </source>
</evidence>
<dbReference type="GO" id="GO:0016787">
    <property type="term" value="F:hydrolase activity"/>
    <property type="evidence" value="ECO:0007669"/>
    <property type="project" value="UniProtKB-KW"/>
</dbReference>
<dbReference type="SUPFAM" id="SSF109604">
    <property type="entry name" value="HD-domain/PDEase-like"/>
    <property type="match status" value="1"/>
</dbReference>
<dbReference type="NCBIfam" id="TIGR00277">
    <property type="entry name" value="HDIG"/>
    <property type="match status" value="1"/>
</dbReference>
<dbReference type="InterPro" id="IPR003607">
    <property type="entry name" value="HD/PDEase_dom"/>
</dbReference>
<reference evidence="3" key="1">
    <citation type="submission" date="2017-09" db="EMBL/GenBank/DDBJ databases">
        <title>Depth-based differentiation of microbial function through sediment-hosted aquifers and enrichment of novel symbionts in the deep terrestrial subsurface.</title>
        <authorList>
            <person name="Probst A.J."/>
            <person name="Ladd B."/>
            <person name="Jarett J.K."/>
            <person name="Geller-Mcgrath D.E."/>
            <person name="Sieber C.M.K."/>
            <person name="Emerson J.B."/>
            <person name="Anantharaman K."/>
            <person name="Thomas B.C."/>
            <person name="Malmstrom R."/>
            <person name="Stieglmeier M."/>
            <person name="Klingl A."/>
            <person name="Woyke T."/>
            <person name="Ryan C.M."/>
            <person name="Banfield J.F."/>
        </authorList>
    </citation>
    <scope>NUCLEOTIDE SEQUENCE [LARGE SCALE GENOMIC DNA]</scope>
</reference>
<feature type="domain" description="HD/PDEase" evidence="1">
    <location>
        <begin position="16"/>
        <end position="131"/>
    </location>
</feature>
<comment type="caution">
    <text evidence="2">The sequence shown here is derived from an EMBL/GenBank/DDBJ whole genome shotgun (WGS) entry which is preliminary data.</text>
</comment>
<name>A0A2H0WBG1_9BACT</name>
<dbReference type="InterPro" id="IPR006674">
    <property type="entry name" value="HD_domain"/>
</dbReference>
<keyword evidence="2" id="KW-0378">Hydrolase</keyword>
<dbReference type="Proteomes" id="UP000230093">
    <property type="component" value="Unassembled WGS sequence"/>
</dbReference>
<sequence>MISKDEALKLLRKYLKTENTVKHSLALEAIMRALAKRLAPGKEDEWAMAGLLHDLDYETVDQKTFKDHGLKTVEILKKEGVELTDSVLKAILAHNFDNLGDEYKPQSLMDWSIFIADSLTGLIVAATLVRPDRKLETIEVKSLKKKFKDKAFARGTRREEIKLCQEKLGLSLDDFLKLSLSAMREISDELGL</sequence>
<dbReference type="EMBL" id="PEZT01000013">
    <property type="protein sequence ID" value="PIS09268.1"/>
    <property type="molecule type" value="Genomic_DNA"/>
</dbReference>
<dbReference type="SMART" id="SM00471">
    <property type="entry name" value="HDc"/>
    <property type="match status" value="1"/>
</dbReference>
<dbReference type="AlphaFoldDB" id="A0A2H0WBG1"/>
<accession>A0A2H0WBG1</accession>
<dbReference type="CDD" id="cd00077">
    <property type="entry name" value="HDc"/>
    <property type="match status" value="1"/>
</dbReference>
<dbReference type="PANTHER" id="PTHR38659">
    <property type="entry name" value="METAL-DEPENDENT PHOSPHOHYDROLASE"/>
    <property type="match status" value="1"/>
</dbReference>
<evidence type="ECO:0000313" key="2">
    <source>
        <dbReference type="EMBL" id="PIS09268.1"/>
    </source>
</evidence>
<evidence type="ECO:0000313" key="3">
    <source>
        <dbReference type="Proteomes" id="UP000230093"/>
    </source>
</evidence>
<dbReference type="InterPro" id="IPR006675">
    <property type="entry name" value="HDIG_dom"/>
</dbReference>
<dbReference type="Gene3D" id="1.10.3210.10">
    <property type="entry name" value="Hypothetical protein af1432"/>
    <property type="match status" value="1"/>
</dbReference>
<proteinExistence type="predicted"/>
<gene>
    <name evidence="2" type="ORF">COT75_02425</name>
</gene>
<dbReference type="PANTHER" id="PTHR38659:SF1">
    <property type="entry name" value="METAL DEPENDENT PHOSPHOHYDROLASE"/>
    <property type="match status" value="1"/>
</dbReference>
<dbReference type="Pfam" id="PF01966">
    <property type="entry name" value="HD"/>
    <property type="match status" value="1"/>
</dbReference>